<evidence type="ECO:0000313" key="6">
    <source>
        <dbReference type="EMBL" id="GAA94012.1"/>
    </source>
</evidence>
<reference evidence="6 7" key="2">
    <citation type="journal article" date="2012" name="Open Biol.">
        <title>Characteristics of nucleosomes and linker DNA regions on the genome of the basidiomycete Mixia osmundae revealed by mono- and dinucleosome mapping.</title>
        <authorList>
            <person name="Nishida H."/>
            <person name="Kondo S."/>
            <person name="Matsumoto T."/>
            <person name="Suzuki Y."/>
            <person name="Yoshikawa H."/>
            <person name="Taylor T.D."/>
            <person name="Sugiyama J."/>
        </authorList>
    </citation>
    <scope>NUCLEOTIDE SEQUENCE [LARGE SCALE GENOMIC DNA]</scope>
    <source>
        <strain evidence="7">CBS 9802 / IAM 14324 / JCM 22182 / KY 12970</strain>
    </source>
</reference>
<dbReference type="SUPFAM" id="SSF48097">
    <property type="entry name" value="Regulator of G-protein signaling, RGS"/>
    <property type="match status" value="1"/>
</dbReference>
<keyword evidence="7" id="KW-1185">Reference proteome</keyword>
<dbReference type="InParanoid" id="G7DTV2"/>
<dbReference type="PROSITE" id="PS50132">
    <property type="entry name" value="RGS"/>
    <property type="match status" value="1"/>
</dbReference>
<dbReference type="AlphaFoldDB" id="G7DTV2"/>
<keyword evidence="3" id="KW-0157">Chromophore</keyword>
<organism evidence="6 7">
    <name type="scientific">Mixia osmundae (strain CBS 9802 / IAM 14324 / JCM 22182 / KY 12970)</name>
    <dbReference type="NCBI Taxonomy" id="764103"/>
    <lineage>
        <taxon>Eukaryota</taxon>
        <taxon>Fungi</taxon>
        <taxon>Dikarya</taxon>
        <taxon>Basidiomycota</taxon>
        <taxon>Pucciniomycotina</taxon>
        <taxon>Mixiomycetes</taxon>
        <taxon>Mixiales</taxon>
        <taxon>Mixiaceae</taxon>
        <taxon>Mixia</taxon>
    </lineage>
</organism>
<keyword evidence="2" id="KW-0288">FMN</keyword>
<feature type="compositionally biased region" description="Polar residues" evidence="4">
    <location>
        <begin position="273"/>
        <end position="288"/>
    </location>
</feature>
<name>G7DTV2_MIXOS</name>
<evidence type="ECO:0000259" key="5">
    <source>
        <dbReference type="PROSITE" id="PS50132"/>
    </source>
</evidence>
<feature type="compositionally biased region" description="Polar residues" evidence="4">
    <location>
        <begin position="180"/>
        <end position="192"/>
    </location>
</feature>
<dbReference type="PANTHER" id="PTHR47429:SF2">
    <property type="entry name" value="PROTEIN TWIN LOV 1"/>
    <property type="match status" value="1"/>
</dbReference>
<dbReference type="STRING" id="764103.G7DTV2"/>
<dbReference type="PANTHER" id="PTHR47429">
    <property type="entry name" value="PROTEIN TWIN LOV 1"/>
    <property type="match status" value="1"/>
</dbReference>
<dbReference type="Pfam" id="PF13426">
    <property type="entry name" value="PAS_9"/>
    <property type="match status" value="1"/>
</dbReference>
<evidence type="ECO:0000256" key="4">
    <source>
        <dbReference type="SAM" id="MobiDB-lite"/>
    </source>
</evidence>
<feature type="region of interest" description="Disordered" evidence="4">
    <location>
        <begin position="176"/>
        <end position="201"/>
    </location>
</feature>
<dbReference type="GO" id="GO:0005634">
    <property type="term" value="C:nucleus"/>
    <property type="evidence" value="ECO:0007669"/>
    <property type="project" value="TreeGrafter"/>
</dbReference>
<dbReference type="InterPro" id="IPR000014">
    <property type="entry name" value="PAS"/>
</dbReference>
<feature type="compositionally biased region" description="Basic and acidic residues" evidence="4">
    <location>
        <begin position="140"/>
        <end position="149"/>
    </location>
</feature>
<evidence type="ECO:0000313" key="7">
    <source>
        <dbReference type="Proteomes" id="UP000009131"/>
    </source>
</evidence>
<feature type="region of interest" description="Disordered" evidence="4">
    <location>
        <begin position="650"/>
        <end position="673"/>
    </location>
</feature>
<dbReference type="Proteomes" id="UP000009131">
    <property type="component" value="Unassembled WGS sequence"/>
</dbReference>
<comment type="caution">
    <text evidence="6">The sequence shown here is derived from an EMBL/GenBank/DDBJ whole genome shotgun (WGS) entry which is preliminary data.</text>
</comment>
<evidence type="ECO:0000256" key="2">
    <source>
        <dbReference type="ARBA" id="ARBA00022643"/>
    </source>
</evidence>
<dbReference type="CDD" id="cd00130">
    <property type="entry name" value="PAS"/>
    <property type="match status" value="1"/>
</dbReference>
<gene>
    <name evidence="6" type="primary">Mo00659</name>
    <name evidence="6" type="ORF">E5Q_00659</name>
</gene>
<dbReference type="InterPro" id="IPR035965">
    <property type="entry name" value="PAS-like_dom_sf"/>
</dbReference>
<feature type="region of interest" description="Disordered" evidence="4">
    <location>
        <begin position="270"/>
        <end position="327"/>
    </location>
</feature>
<dbReference type="Gene3D" id="3.30.450.20">
    <property type="entry name" value="PAS domain"/>
    <property type="match status" value="1"/>
</dbReference>
<dbReference type="RefSeq" id="XP_014570291.1">
    <property type="nucleotide sequence ID" value="XM_014714805.1"/>
</dbReference>
<evidence type="ECO:0000256" key="1">
    <source>
        <dbReference type="ARBA" id="ARBA00022630"/>
    </source>
</evidence>
<dbReference type="HOGENOM" id="CLU_325992_0_0_1"/>
<accession>G7DTV2</accession>
<dbReference type="Gene3D" id="1.10.167.10">
    <property type="entry name" value="Regulator of G-protein Signalling 4, domain 2"/>
    <property type="match status" value="1"/>
</dbReference>
<dbReference type="SUPFAM" id="SSF55785">
    <property type="entry name" value="PYP-like sensor domain (PAS domain)"/>
    <property type="match status" value="1"/>
</dbReference>
<dbReference type="InterPro" id="IPR036305">
    <property type="entry name" value="RGS_sf"/>
</dbReference>
<dbReference type="EMBL" id="BABT02000026">
    <property type="protein sequence ID" value="GAA94012.1"/>
    <property type="molecule type" value="Genomic_DNA"/>
</dbReference>
<reference evidence="6 7" key="1">
    <citation type="journal article" date="2011" name="J. Gen. Appl. Microbiol.">
        <title>Draft genome sequencing of the enigmatic basidiomycete Mixia osmundae.</title>
        <authorList>
            <person name="Nishida H."/>
            <person name="Nagatsuka Y."/>
            <person name="Sugiyama J."/>
        </authorList>
    </citation>
    <scope>NUCLEOTIDE SEQUENCE [LARGE SCALE GENOMIC DNA]</scope>
    <source>
        <strain evidence="7">CBS 9802 / IAM 14324 / JCM 22182 / KY 12970</strain>
    </source>
</reference>
<sequence length="884" mass="97330">MASLITTTRCHWNDSTQLAFDPVYAMASTRAKHAPARGTQTEAHTKSCFQPSHEQTRLHFDGLADRCRAQRLPSVVGTNLVEYASEPHAVQYEPFDMWPDEPASTVTRGTLTPRTSDNVINGKPVRQSDSPARPIAVKPAYRDTVHADPDTARAFSSSYDDQLYVPRPHRQISSEDDLLSTGNASELQSDSQPIGKPKTRPAMGWLSSMIAAGRRPDRHSGTPEHRESIDSNASLPSPLQHAHKSILANNGANVLSTRRDQPDYFSFRRASADTANASNRPGTQQRRSSGPEPKTMGPAEPGSMLPPPVPSKRLNKQETADQKKQSKVVLSEGAAVHIVLSDAKTFRKVLDDPIALWKFGRFLAEQMSAEPLVFWLNSTQLCNDLKSVTALTKQLHRAHVPTSALLALNLSDCERATLQRDTDRLLSLHDPFAAARATAFDVLHKELWPKFIKHRLQLLNEAKMHLESASAKSLKYMESFCITDASAGRYQPIVACTDAFVVLTGYSRTELVGKDCRFLQGPGTSNVSLGNLSRAIAGQKPVSELLLNYTKSGQPFWNFLRLLPLFDETGACRHFLGHQINASALLTDSSDLSTLLRDDLDDCDDLELANATDGIDQTQPTDLATLHRVAVAAAIKSRISTLVKDGQVDGRATRRRPALAGRSSSRYSAKPGELASPDIEAELTTRETALARLTLGSGQAKAPDVSSVKHRNSLDWNLHGIVIAQYSPTDYSVEARRLSARQSRGVSSIYSSEASRAASRIPDTSKIALESPLESYVIVNPCTHRITFTSSQLCAELAHGVDFAKLLKAYNPAKVYRDTRDAFQNRRNAEIHARLRLRDFELPRDGTATPCNEPIRGQISGVRLIIRHLTDKYGQNGLIVVLFQ</sequence>
<feature type="region of interest" description="Disordered" evidence="4">
    <location>
        <begin position="105"/>
        <end position="149"/>
    </location>
</feature>
<feature type="region of interest" description="Disordered" evidence="4">
    <location>
        <begin position="213"/>
        <end position="237"/>
    </location>
</feature>
<dbReference type="OrthoDB" id="447251at2759"/>
<dbReference type="InterPro" id="IPR044926">
    <property type="entry name" value="RGS_subdomain_2"/>
</dbReference>
<dbReference type="InterPro" id="IPR016137">
    <property type="entry name" value="RGS"/>
</dbReference>
<dbReference type="eggNOG" id="KOG0498">
    <property type="taxonomic scope" value="Eukaryota"/>
</dbReference>
<keyword evidence="1" id="KW-0285">Flavoprotein</keyword>
<evidence type="ECO:0000256" key="3">
    <source>
        <dbReference type="ARBA" id="ARBA00022991"/>
    </source>
</evidence>
<feature type="compositionally biased region" description="Basic and acidic residues" evidence="4">
    <location>
        <begin position="315"/>
        <end position="324"/>
    </location>
</feature>
<feature type="compositionally biased region" description="Polar residues" evidence="4">
    <location>
        <begin position="105"/>
        <end position="119"/>
    </location>
</feature>
<feature type="domain" description="RGS" evidence="5">
    <location>
        <begin position="345"/>
        <end position="381"/>
    </location>
</feature>
<feature type="compositionally biased region" description="Basic and acidic residues" evidence="4">
    <location>
        <begin position="214"/>
        <end position="229"/>
    </location>
</feature>
<proteinExistence type="predicted"/>
<protein>
    <recommendedName>
        <fullName evidence="5">RGS domain-containing protein</fullName>
    </recommendedName>
</protein>